<sequence>MEEGVKNFTNQRFRNPSICEYQTFEEDSSPKKKRSEPKPIIGFKMYISVLQKAQYQDKWPRNYEIMIQSPELAKPVLHLPQLEAITSKTLNIGDQEINLYIQKVHPVIQKSQTSPHKSYNVLESLPACLGAPRCTRLHWIRRIPIRPEERPSLLTLAKPILFKECILLLQFGSTQTYLWKPEHHLNHPEDIQEILSFTST</sequence>
<organism evidence="1 2">
    <name type="scientific">Brassica rapa subsp. trilocularis</name>
    <dbReference type="NCBI Taxonomy" id="1813537"/>
    <lineage>
        <taxon>Eukaryota</taxon>
        <taxon>Viridiplantae</taxon>
        <taxon>Streptophyta</taxon>
        <taxon>Embryophyta</taxon>
        <taxon>Tracheophyta</taxon>
        <taxon>Spermatophyta</taxon>
        <taxon>Magnoliopsida</taxon>
        <taxon>eudicotyledons</taxon>
        <taxon>Gunneridae</taxon>
        <taxon>Pentapetalae</taxon>
        <taxon>rosids</taxon>
        <taxon>malvids</taxon>
        <taxon>Brassicales</taxon>
        <taxon>Brassicaceae</taxon>
        <taxon>Brassiceae</taxon>
        <taxon>Brassica</taxon>
    </lineage>
</organism>
<dbReference type="Proteomes" id="UP000823674">
    <property type="component" value="Chromosome A01"/>
</dbReference>
<evidence type="ECO:0000313" key="2">
    <source>
        <dbReference type="Proteomes" id="UP000823674"/>
    </source>
</evidence>
<keyword evidence="2" id="KW-1185">Reference proteome</keyword>
<proteinExistence type="predicted"/>
<evidence type="ECO:0000313" key="1">
    <source>
        <dbReference type="EMBL" id="KAG5414346.1"/>
    </source>
</evidence>
<reference evidence="1 2" key="1">
    <citation type="submission" date="2021-03" db="EMBL/GenBank/DDBJ databases">
        <authorList>
            <person name="King G.J."/>
            <person name="Bancroft I."/>
            <person name="Baten A."/>
            <person name="Bloomfield J."/>
            <person name="Borpatragohain P."/>
            <person name="He Z."/>
            <person name="Irish N."/>
            <person name="Irwin J."/>
            <person name="Liu K."/>
            <person name="Mauleon R.P."/>
            <person name="Moore J."/>
            <person name="Morris R."/>
            <person name="Ostergaard L."/>
            <person name="Wang B."/>
            <person name="Wells R."/>
        </authorList>
    </citation>
    <scope>NUCLEOTIDE SEQUENCE [LARGE SCALE GENOMIC DNA]</scope>
    <source>
        <strain evidence="1">R-o-18</strain>
        <tissue evidence="1">Leaf</tissue>
    </source>
</reference>
<dbReference type="EMBL" id="JADBGQ010000001">
    <property type="protein sequence ID" value="KAG5414346.1"/>
    <property type="molecule type" value="Genomic_DNA"/>
</dbReference>
<accession>A0ABQ7NU14</accession>
<gene>
    <name evidence="1" type="primary">A01g503630.1_BraROA</name>
    <name evidence="1" type="ORF">IGI04_001913</name>
</gene>
<name>A0ABQ7NU14_BRACM</name>
<comment type="caution">
    <text evidence="1">The sequence shown here is derived from an EMBL/GenBank/DDBJ whole genome shotgun (WGS) entry which is preliminary data.</text>
</comment>
<protein>
    <submittedName>
        <fullName evidence="1">Uncharacterized protein</fullName>
    </submittedName>
</protein>